<dbReference type="PANTHER" id="PTHR24388:SF104">
    <property type="entry name" value="AT-RICH BINDING PROTEIN-RELATED"/>
    <property type="match status" value="1"/>
</dbReference>
<dbReference type="EnsemblMetazoa" id="XM_014399939.2">
    <property type="protein sequence ID" value="XP_014255425.1"/>
    <property type="gene ID" value="LOC106669987"/>
</dbReference>
<dbReference type="InterPro" id="IPR013087">
    <property type="entry name" value="Znf_C2H2_type"/>
</dbReference>
<reference evidence="11" key="1">
    <citation type="submission" date="2022-01" db="UniProtKB">
        <authorList>
            <consortium name="EnsemblMetazoa"/>
        </authorList>
    </citation>
    <scope>IDENTIFICATION</scope>
</reference>
<feature type="region of interest" description="Disordered" evidence="9">
    <location>
        <begin position="247"/>
        <end position="302"/>
    </location>
</feature>
<dbReference type="PROSITE" id="PS00028">
    <property type="entry name" value="ZINC_FINGER_C2H2_1"/>
    <property type="match status" value="9"/>
</dbReference>
<feature type="compositionally biased region" description="Low complexity" evidence="9">
    <location>
        <begin position="402"/>
        <end position="442"/>
    </location>
</feature>
<dbReference type="EnsemblMetazoa" id="XM_024226419.1">
    <property type="protein sequence ID" value="XP_024082187.1"/>
    <property type="gene ID" value="LOC106669987"/>
</dbReference>
<dbReference type="GO" id="GO:0000978">
    <property type="term" value="F:RNA polymerase II cis-regulatory region sequence-specific DNA binding"/>
    <property type="evidence" value="ECO:0007669"/>
    <property type="project" value="TreeGrafter"/>
</dbReference>
<evidence type="ECO:0000256" key="9">
    <source>
        <dbReference type="SAM" id="MobiDB-lite"/>
    </source>
</evidence>
<evidence type="ECO:0000313" key="11">
    <source>
        <dbReference type="EnsemblMetazoa" id="XP_014255425.1"/>
    </source>
</evidence>
<evidence type="ECO:0000313" key="12">
    <source>
        <dbReference type="Proteomes" id="UP000494040"/>
    </source>
</evidence>
<dbReference type="GO" id="GO:0005694">
    <property type="term" value="C:chromosome"/>
    <property type="evidence" value="ECO:0007669"/>
    <property type="project" value="UniProtKB-ARBA"/>
</dbReference>
<feature type="compositionally biased region" description="Basic residues" evidence="9">
    <location>
        <begin position="284"/>
        <end position="296"/>
    </location>
</feature>
<dbReference type="PANTHER" id="PTHR24388">
    <property type="entry name" value="ZINC FINGER PROTEIN"/>
    <property type="match status" value="1"/>
</dbReference>
<sequence length="794" mass="90568">MDSSVIERHELLNPVDVEARLNTSKIPANTIVVTEPTELIGAQYINLHRLPENLQKVQIVTDPLSGDILNHQVVELTADNEFVPAAVGSQYYDDELLSHELTEEDKRLAAALVAVQLVQQQKQQHTILASELLKSTAMAPLSPLQSVSIEKPTVATMVTSYFQAFDDDPTQQQLLDPQSQERMLKLYQSQPATTAPLTDLRLAPLPPLKKVLSNQTLLRNRLDKTVLEQVQVSEGSLDPTKDMIKSHDLKTENQNSDNSISGDQQEGEEGDSEGEGASNELKSAKRSLPHKKRIPRILKTQPNTRQILPRTYKCNKCGLVLNNQAAYFSHKSTHVSKVYTCELCGSQCSNQIKFFAHLKAHYEPNLLHVANELSEQHIIQYQTPSGPVIQDSFTIKSDESHQSTQQQPQQQLQQQQQPQQQRQQQQHSQTEQQQQPSSQQQESNFTCNICGRVFRREKAYESHITTAHTTFTQIDEFSEPEDMMEGIRHVVNIQAGSGDEEVDDKIRTWKYSDNLNIPPEMTIQSVSRKDSMGFGSSNEKDGEKPPKLKKVIQCPHCSRTFSHRNSLLYHVRSHSGRRPHQCDVCGKAFFAANALRVHMRMHSGDKPYKCEDCGRNFRQWGDLKYHMTSIHSNTKQYQCEFCGKDFARKYSLIVHRRIHTGEKNYICEFCRKPFRASSYLVNHRRIHTGEKPYNCDVCHKPFRVKSDMKRHRNTHNKEHNVSVVSEERSDPVPEVIPEAEPENILQDTVTSASGPLNLNMRQDSDNISFTRDLDRDTNTLYVWIPETGETIIPD</sequence>
<dbReference type="Gene3D" id="3.30.160.60">
    <property type="entry name" value="Classic Zinc Finger"/>
    <property type="match status" value="6"/>
</dbReference>
<dbReference type="AlphaFoldDB" id="A0A8I6S215"/>
<feature type="domain" description="C2H2-type" evidence="10">
    <location>
        <begin position="552"/>
        <end position="579"/>
    </location>
</feature>
<dbReference type="PROSITE" id="PS50157">
    <property type="entry name" value="ZINC_FINGER_C2H2_2"/>
    <property type="match status" value="8"/>
</dbReference>
<dbReference type="Proteomes" id="UP000494040">
    <property type="component" value="Unassembled WGS sequence"/>
</dbReference>
<evidence type="ECO:0000256" key="6">
    <source>
        <dbReference type="ARBA" id="ARBA00023242"/>
    </source>
</evidence>
<dbReference type="SMART" id="SM00355">
    <property type="entry name" value="ZnF_C2H2"/>
    <property type="match status" value="9"/>
</dbReference>
<dbReference type="InterPro" id="IPR036236">
    <property type="entry name" value="Znf_C2H2_sf"/>
</dbReference>
<accession>A0A8I6S215</accession>
<dbReference type="OrthoDB" id="6077919at2759"/>
<evidence type="ECO:0000256" key="5">
    <source>
        <dbReference type="ARBA" id="ARBA00022833"/>
    </source>
</evidence>
<proteinExistence type="inferred from homology"/>
<keyword evidence="2" id="KW-0479">Metal-binding</keyword>
<feature type="region of interest" description="Disordered" evidence="9">
    <location>
        <begin position="396"/>
        <end position="442"/>
    </location>
</feature>
<feature type="domain" description="C2H2-type" evidence="10">
    <location>
        <begin position="312"/>
        <end position="339"/>
    </location>
</feature>
<dbReference type="GO" id="GO:0005634">
    <property type="term" value="C:nucleus"/>
    <property type="evidence" value="ECO:0007669"/>
    <property type="project" value="UniProtKB-SubCell"/>
</dbReference>
<evidence type="ECO:0000259" key="10">
    <source>
        <dbReference type="PROSITE" id="PS50157"/>
    </source>
</evidence>
<feature type="domain" description="C2H2-type" evidence="10">
    <location>
        <begin position="580"/>
        <end position="607"/>
    </location>
</feature>
<dbReference type="Pfam" id="PF00096">
    <property type="entry name" value="zf-C2H2"/>
    <property type="match status" value="7"/>
</dbReference>
<dbReference type="GO" id="GO:0008270">
    <property type="term" value="F:zinc ion binding"/>
    <property type="evidence" value="ECO:0007669"/>
    <property type="project" value="UniProtKB-KW"/>
</dbReference>
<dbReference type="RefSeq" id="XP_014255425.1">
    <property type="nucleotide sequence ID" value="XM_014399939.2"/>
</dbReference>
<keyword evidence="6" id="KW-0539">Nucleus</keyword>
<keyword evidence="3" id="KW-0677">Repeat</keyword>
<feature type="domain" description="C2H2-type" evidence="10">
    <location>
        <begin position="608"/>
        <end position="636"/>
    </location>
</feature>
<dbReference type="FunFam" id="3.30.160.60:FF:000512">
    <property type="entry name" value="zinc finger protein 197 isoform X1"/>
    <property type="match status" value="1"/>
</dbReference>
<evidence type="ECO:0000256" key="3">
    <source>
        <dbReference type="ARBA" id="ARBA00022737"/>
    </source>
</evidence>
<evidence type="ECO:0000256" key="2">
    <source>
        <dbReference type="ARBA" id="ARBA00022723"/>
    </source>
</evidence>
<dbReference type="GeneID" id="106669987"/>
<feature type="compositionally biased region" description="Basic and acidic residues" evidence="9">
    <location>
        <begin position="715"/>
        <end position="731"/>
    </location>
</feature>
<dbReference type="FunFam" id="3.30.160.60:FF:001732">
    <property type="entry name" value="Zgc:162936"/>
    <property type="match status" value="1"/>
</dbReference>
<protein>
    <recommendedName>
        <fullName evidence="10">C2H2-type domain-containing protein</fullName>
    </recommendedName>
</protein>
<feature type="domain" description="C2H2-type" evidence="10">
    <location>
        <begin position="637"/>
        <end position="664"/>
    </location>
</feature>
<dbReference type="FunFam" id="3.30.160.60:FF:000624">
    <property type="entry name" value="zinc finger protein 697"/>
    <property type="match status" value="2"/>
</dbReference>
<dbReference type="GO" id="GO:0000981">
    <property type="term" value="F:DNA-binding transcription factor activity, RNA polymerase II-specific"/>
    <property type="evidence" value="ECO:0007669"/>
    <property type="project" value="TreeGrafter"/>
</dbReference>
<feature type="domain" description="C2H2-type" evidence="10">
    <location>
        <begin position="445"/>
        <end position="469"/>
    </location>
</feature>
<feature type="region of interest" description="Disordered" evidence="9">
    <location>
        <begin position="708"/>
        <end position="731"/>
    </location>
</feature>
<dbReference type="SUPFAM" id="SSF57667">
    <property type="entry name" value="beta-beta-alpha zinc fingers"/>
    <property type="match status" value="3"/>
</dbReference>
<keyword evidence="12" id="KW-1185">Reference proteome</keyword>
<dbReference type="InterPro" id="IPR050527">
    <property type="entry name" value="Snail/Krueppel_Znf"/>
</dbReference>
<dbReference type="FunFam" id="3.30.160.60:FF:001963">
    <property type="entry name" value="Replication initiator 1"/>
    <property type="match status" value="1"/>
</dbReference>
<dbReference type="KEGG" id="clec:106669987"/>
<dbReference type="OMA" id="GQNLEYT"/>
<organism evidence="11 12">
    <name type="scientific">Cimex lectularius</name>
    <name type="common">Bed bug</name>
    <name type="synonym">Acanthia lectularia</name>
    <dbReference type="NCBI Taxonomy" id="79782"/>
    <lineage>
        <taxon>Eukaryota</taxon>
        <taxon>Metazoa</taxon>
        <taxon>Ecdysozoa</taxon>
        <taxon>Arthropoda</taxon>
        <taxon>Hexapoda</taxon>
        <taxon>Insecta</taxon>
        <taxon>Pterygota</taxon>
        <taxon>Neoptera</taxon>
        <taxon>Paraneoptera</taxon>
        <taxon>Hemiptera</taxon>
        <taxon>Heteroptera</taxon>
        <taxon>Panheteroptera</taxon>
        <taxon>Cimicomorpha</taxon>
        <taxon>Cimicidae</taxon>
        <taxon>Cimex</taxon>
    </lineage>
</organism>
<name>A0A8I6S215_CIMLE</name>
<comment type="subcellular location">
    <subcellularLocation>
        <location evidence="1">Nucleus</location>
    </subcellularLocation>
</comment>
<evidence type="ECO:0000256" key="4">
    <source>
        <dbReference type="ARBA" id="ARBA00022771"/>
    </source>
</evidence>
<keyword evidence="5" id="KW-0862">Zinc</keyword>
<comment type="similarity">
    <text evidence="7">Belongs to the snail C2H2-type zinc-finger protein family.</text>
</comment>
<keyword evidence="4 8" id="KW-0863">Zinc-finger</keyword>
<evidence type="ECO:0000256" key="1">
    <source>
        <dbReference type="ARBA" id="ARBA00004123"/>
    </source>
</evidence>
<dbReference type="GO" id="GO:0045893">
    <property type="term" value="P:positive regulation of DNA-templated transcription"/>
    <property type="evidence" value="ECO:0007669"/>
    <property type="project" value="UniProtKB-ARBA"/>
</dbReference>
<feature type="domain" description="C2H2-type" evidence="10">
    <location>
        <begin position="665"/>
        <end position="692"/>
    </location>
</feature>
<feature type="compositionally biased region" description="Acidic residues" evidence="9">
    <location>
        <begin position="265"/>
        <end position="274"/>
    </location>
</feature>
<feature type="domain" description="C2H2-type" evidence="10">
    <location>
        <begin position="693"/>
        <end position="720"/>
    </location>
</feature>
<evidence type="ECO:0000256" key="8">
    <source>
        <dbReference type="PROSITE-ProRule" id="PRU00042"/>
    </source>
</evidence>
<evidence type="ECO:0000256" key="7">
    <source>
        <dbReference type="ARBA" id="ARBA00037948"/>
    </source>
</evidence>
<dbReference type="RefSeq" id="XP_024082187.1">
    <property type="nucleotide sequence ID" value="XM_024226419.1"/>
</dbReference>